<dbReference type="AlphaFoldDB" id="A0A165P5R0"/>
<keyword evidence="3" id="KW-1185">Reference proteome</keyword>
<dbReference type="Proteomes" id="UP000076567">
    <property type="component" value="Unassembled WGS sequence"/>
</dbReference>
<keyword evidence="1" id="KW-0812">Transmembrane</keyword>
<protein>
    <submittedName>
        <fullName evidence="2">Uncharacterized protein</fullName>
    </submittedName>
</protein>
<reference evidence="3" key="1">
    <citation type="submission" date="2016-01" db="EMBL/GenBank/DDBJ databases">
        <title>Draft genome of Chromobacterium sp. F49.</title>
        <authorList>
            <person name="Hong K.W."/>
        </authorList>
    </citation>
    <scope>NUCLEOTIDE SEQUENCE [LARGE SCALE GENOMIC DNA]</scope>
    <source>
        <strain evidence="3">P7IIIA</strain>
    </source>
</reference>
<name>A0A165P5R0_9BACL</name>
<evidence type="ECO:0000313" key="3">
    <source>
        <dbReference type="Proteomes" id="UP000076567"/>
    </source>
</evidence>
<keyword evidence="1" id="KW-1133">Transmembrane helix</keyword>
<sequence length="562" mass="66629">MNELKVRSMLKQIRSDDPDKRFEGLDLLYEFKEEENEKIRLELLLEMIEVAARHFPKSVDKWDNPSFYLIDFVCDYPMPEVIDHLIKHFDSFSPAAQIRAVELFLLTEDEEIFFEIEEKLAELINKEEVHLPVEQLVNFPVFVRNILNKTIDRILTPHYKFMMYDMIHSVIESGVEWEYKKDTVLPILLADYETTRTQYLSYDREYSAKFVYTAWKEDYITIRFHMGLLLQLMNYYYTLECEEYLSEAVRFKDPLIAEKAVIVSLIKHVKVEEEVLLQLAENLESAEDFYWDLKGASKENLYPIKDKKQPIMAQSKMFTHLVYMQDEEDGRLLGKFPENIHVLDSIDTENQYGQPVRYYLLSFKESGTDYVGWAGGFSLEDGDDTAHVWEGTYTDFVELDAKSIAQHKEEFLVKREDTKKQHHTEIHYESSPKLSKGMWFFYAILISHWTRTFMDGIDDGIFISIGFTIIGLILTVLEFWKIKRSKVFIVGQDLVVQKGSKTNVIQIQDIKKVKYNKKRISVFNKKNEEQLVIPMKWVDYDHFAYVLMEQTEHLRDRPFIEE</sequence>
<dbReference type="EMBL" id="LRFC01000001">
    <property type="protein sequence ID" value="KZE69065.1"/>
    <property type="molecule type" value="Genomic_DNA"/>
</dbReference>
<keyword evidence="1" id="KW-0472">Membrane</keyword>
<evidence type="ECO:0000256" key="1">
    <source>
        <dbReference type="SAM" id="Phobius"/>
    </source>
</evidence>
<dbReference type="RefSeq" id="WP_066236412.1">
    <property type="nucleotide sequence ID" value="NZ_LRFC01000001.1"/>
</dbReference>
<gene>
    <name evidence="2" type="ORF">AWM68_02020</name>
</gene>
<feature type="transmembrane region" description="Helical" evidence="1">
    <location>
        <begin position="460"/>
        <end position="480"/>
    </location>
</feature>
<comment type="caution">
    <text evidence="2">The sequence shown here is derived from an EMBL/GenBank/DDBJ whole genome shotgun (WGS) entry which is preliminary data.</text>
</comment>
<proteinExistence type="predicted"/>
<dbReference type="OrthoDB" id="2754910at2"/>
<organism evidence="2 3">
    <name type="scientific">Fictibacillus phosphorivorans</name>
    <dbReference type="NCBI Taxonomy" id="1221500"/>
    <lineage>
        <taxon>Bacteria</taxon>
        <taxon>Bacillati</taxon>
        <taxon>Bacillota</taxon>
        <taxon>Bacilli</taxon>
        <taxon>Bacillales</taxon>
        <taxon>Fictibacillaceae</taxon>
        <taxon>Fictibacillus</taxon>
    </lineage>
</organism>
<accession>A0A165P5R0</accession>
<evidence type="ECO:0000313" key="2">
    <source>
        <dbReference type="EMBL" id="KZE69065.1"/>
    </source>
</evidence>